<keyword evidence="13" id="KW-0902">Two-component regulatory system</keyword>
<feature type="domain" description="Histidine kinase" evidence="16">
    <location>
        <begin position="240"/>
        <end position="451"/>
    </location>
</feature>
<dbReference type="Gene3D" id="1.10.287.130">
    <property type="match status" value="1"/>
</dbReference>
<dbReference type="InterPro" id="IPR003594">
    <property type="entry name" value="HATPase_dom"/>
</dbReference>
<organism evidence="18 19">
    <name type="scientific">Gracilibacillus oryzae</name>
    <dbReference type="NCBI Taxonomy" id="1672701"/>
    <lineage>
        <taxon>Bacteria</taxon>
        <taxon>Bacillati</taxon>
        <taxon>Bacillota</taxon>
        <taxon>Bacilli</taxon>
        <taxon>Bacillales</taxon>
        <taxon>Bacillaceae</taxon>
        <taxon>Gracilibacillus</taxon>
    </lineage>
</organism>
<dbReference type="SMART" id="SM00387">
    <property type="entry name" value="HATPase_c"/>
    <property type="match status" value="1"/>
</dbReference>
<keyword evidence="9" id="KW-0547">Nucleotide-binding</keyword>
<dbReference type="SUPFAM" id="SSF47384">
    <property type="entry name" value="Homodimeric domain of signal transducing histidine kinase"/>
    <property type="match status" value="1"/>
</dbReference>
<evidence type="ECO:0000256" key="8">
    <source>
        <dbReference type="ARBA" id="ARBA00022692"/>
    </source>
</evidence>
<keyword evidence="7" id="KW-0808">Transferase</keyword>
<dbReference type="InterPro" id="IPR036890">
    <property type="entry name" value="HATPase_C_sf"/>
</dbReference>
<dbReference type="PRINTS" id="PR00344">
    <property type="entry name" value="BCTRLSENSOR"/>
</dbReference>
<dbReference type="InterPro" id="IPR005467">
    <property type="entry name" value="His_kinase_dom"/>
</dbReference>
<evidence type="ECO:0000256" key="12">
    <source>
        <dbReference type="ARBA" id="ARBA00022989"/>
    </source>
</evidence>
<keyword evidence="14 15" id="KW-0472">Membrane</keyword>
<protein>
    <recommendedName>
        <fullName evidence="4">Signal transduction histidine-protein kinase ArlS</fullName>
        <ecNumber evidence="3">2.7.13.3</ecNumber>
    </recommendedName>
</protein>
<dbReference type="OrthoDB" id="9786919at2"/>
<dbReference type="PROSITE" id="PS50885">
    <property type="entry name" value="HAMP"/>
    <property type="match status" value="1"/>
</dbReference>
<dbReference type="GO" id="GO:0000155">
    <property type="term" value="F:phosphorelay sensor kinase activity"/>
    <property type="evidence" value="ECO:0007669"/>
    <property type="project" value="InterPro"/>
</dbReference>
<feature type="transmembrane region" description="Helical" evidence="15">
    <location>
        <begin position="156"/>
        <end position="180"/>
    </location>
</feature>
<evidence type="ECO:0000256" key="4">
    <source>
        <dbReference type="ARBA" id="ARBA00015735"/>
    </source>
</evidence>
<dbReference type="Pfam" id="PF18719">
    <property type="entry name" value="ArlS_N"/>
    <property type="match status" value="1"/>
</dbReference>
<dbReference type="InterPro" id="IPR003661">
    <property type="entry name" value="HisK_dim/P_dom"/>
</dbReference>
<evidence type="ECO:0000256" key="15">
    <source>
        <dbReference type="SAM" id="Phobius"/>
    </source>
</evidence>
<dbReference type="GO" id="GO:0005524">
    <property type="term" value="F:ATP binding"/>
    <property type="evidence" value="ECO:0007669"/>
    <property type="project" value="UniProtKB-KW"/>
</dbReference>
<comment type="caution">
    <text evidence="18">The sequence shown here is derived from an EMBL/GenBank/DDBJ whole genome shotgun (WGS) entry which is preliminary data.</text>
</comment>
<comment type="catalytic activity">
    <reaction evidence="1">
        <text>ATP + protein L-histidine = ADP + protein N-phospho-L-histidine.</text>
        <dbReference type="EC" id="2.7.13.3"/>
    </reaction>
</comment>
<keyword evidence="10 18" id="KW-0418">Kinase</keyword>
<evidence type="ECO:0000256" key="2">
    <source>
        <dbReference type="ARBA" id="ARBA00004651"/>
    </source>
</evidence>
<dbReference type="Pfam" id="PF00512">
    <property type="entry name" value="HisKA"/>
    <property type="match status" value="1"/>
</dbReference>
<evidence type="ECO:0000256" key="14">
    <source>
        <dbReference type="ARBA" id="ARBA00023136"/>
    </source>
</evidence>
<evidence type="ECO:0000256" key="7">
    <source>
        <dbReference type="ARBA" id="ARBA00022679"/>
    </source>
</evidence>
<dbReference type="Gene3D" id="6.10.340.10">
    <property type="match status" value="1"/>
</dbReference>
<dbReference type="Gene3D" id="3.30.565.10">
    <property type="entry name" value="Histidine kinase-like ATPase, C-terminal domain"/>
    <property type="match status" value="1"/>
</dbReference>
<proteinExistence type="predicted"/>
<keyword evidence="11" id="KW-0067">ATP-binding</keyword>
<dbReference type="FunFam" id="3.30.565.10:FF:000006">
    <property type="entry name" value="Sensor histidine kinase WalK"/>
    <property type="match status" value="1"/>
</dbReference>
<dbReference type="CDD" id="cd00082">
    <property type="entry name" value="HisKA"/>
    <property type="match status" value="1"/>
</dbReference>
<evidence type="ECO:0000256" key="1">
    <source>
        <dbReference type="ARBA" id="ARBA00000085"/>
    </source>
</evidence>
<feature type="transmembrane region" description="Helical" evidence="15">
    <location>
        <begin position="7"/>
        <end position="30"/>
    </location>
</feature>
<accession>A0A7C8GVP3</accession>
<name>A0A7C8GVP3_9BACI</name>
<evidence type="ECO:0000256" key="9">
    <source>
        <dbReference type="ARBA" id="ARBA00022741"/>
    </source>
</evidence>
<keyword evidence="8 15" id="KW-0812">Transmembrane</keyword>
<dbReference type="GO" id="GO:0005886">
    <property type="term" value="C:plasma membrane"/>
    <property type="evidence" value="ECO:0007669"/>
    <property type="project" value="UniProtKB-SubCell"/>
</dbReference>
<dbReference type="InterPro" id="IPR004358">
    <property type="entry name" value="Sig_transdc_His_kin-like_C"/>
</dbReference>
<evidence type="ECO:0000256" key="10">
    <source>
        <dbReference type="ARBA" id="ARBA00022777"/>
    </source>
</evidence>
<keyword evidence="6" id="KW-0597">Phosphoprotein</keyword>
<evidence type="ECO:0000256" key="13">
    <source>
        <dbReference type="ARBA" id="ARBA00023012"/>
    </source>
</evidence>
<comment type="subcellular location">
    <subcellularLocation>
        <location evidence="2">Cell membrane</location>
        <topology evidence="2">Multi-pass membrane protein</topology>
    </subcellularLocation>
</comment>
<sequence>MKLRTKVQLFLSIGMIIVILLVNSAVYFLYENRVRDNEIERVREDAHAIMEAIANQDEINLDYSQLLKAFSPVNGMVRIIDKTNKEIYFEANDASYQKNWPYEYTEKEVTTINHTSDDTPYVQVSIPIIWNDGSIVTLQVSEALYSMKDALSRLQVVLFITSLFMLIPAIIAGIIIARYVTTPIKKLTREISSNPKNGKWEKISITKNDKDEIAEMQLAYNHMIDRIDENMAKQTRFVSDASHELKTPLSVITSYAELLQRRGKERAEIFDEAVDAILSEAGRMKQLTGQMLMLAKNEMVENVRFQPVNITNLIRDVVRSLSMAYNRQIHLYEQTEITDMVSADEQKLYQAVYILVDNACKYSDKEINLSLEEKNGQLLISVQDFGDGLSEEDQQLIFDRFYRVDKARSRKAGGTGLGLAICKAIIEAHGGRITIDSKLKEGSTFTIEIPK</sequence>
<evidence type="ECO:0000256" key="11">
    <source>
        <dbReference type="ARBA" id="ARBA00022840"/>
    </source>
</evidence>
<dbReference type="EC" id="2.7.13.3" evidence="3"/>
<dbReference type="InterPro" id="IPR050398">
    <property type="entry name" value="HssS/ArlS-like"/>
</dbReference>
<evidence type="ECO:0000313" key="19">
    <source>
        <dbReference type="Proteomes" id="UP000480246"/>
    </source>
</evidence>
<gene>
    <name evidence="18" type="ORF">F9U64_02665</name>
</gene>
<dbReference type="RefSeq" id="WP_153401357.1">
    <property type="nucleotide sequence ID" value="NZ_ML762424.1"/>
</dbReference>
<dbReference type="PANTHER" id="PTHR45528">
    <property type="entry name" value="SENSOR HISTIDINE KINASE CPXA"/>
    <property type="match status" value="1"/>
</dbReference>
<dbReference type="EMBL" id="WEID01000012">
    <property type="protein sequence ID" value="KAB8138919.1"/>
    <property type="molecule type" value="Genomic_DNA"/>
</dbReference>
<dbReference type="FunFam" id="1.10.287.130:FF:000001">
    <property type="entry name" value="Two-component sensor histidine kinase"/>
    <property type="match status" value="1"/>
</dbReference>
<dbReference type="Pfam" id="PF02518">
    <property type="entry name" value="HATPase_c"/>
    <property type="match status" value="1"/>
</dbReference>
<dbReference type="InterPro" id="IPR003660">
    <property type="entry name" value="HAMP_dom"/>
</dbReference>
<evidence type="ECO:0000259" key="17">
    <source>
        <dbReference type="PROSITE" id="PS50885"/>
    </source>
</evidence>
<evidence type="ECO:0000259" key="16">
    <source>
        <dbReference type="PROSITE" id="PS50109"/>
    </source>
</evidence>
<dbReference type="SUPFAM" id="SSF55874">
    <property type="entry name" value="ATPase domain of HSP90 chaperone/DNA topoisomerase II/histidine kinase"/>
    <property type="match status" value="1"/>
</dbReference>
<evidence type="ECO:0000256" key="5">
    <source>
        <dbReference type="ARBA" id="ARBA00022475"/>
    </source>
</evidence>
<dbReference type="InterPro" id="IPR041610">
    <property type="entry name" value="ArlS_N"/>
</dbReference>
<dbReference type="SMART" id="SM00388">
    <property type="entry name" value="HisKA"/>
    <property type="match status" value="1"/>
</dbReference>
<dbReference type="AlphaFoldDB" id="A0A7C8GVP3"/>
<evidence type="ECO:0000256" key="3">
    <source>
        <dbReference type="ARBA" id="ARBA00012438"/>
    </source>
</evidence>
<keyword evidence="12 15" id="KW-1133">Transmembrane helix</keyword>
<feature type="domain" description="HAMP" evidence="17">
    <location>
        <begin position="178"/>
        <end position="232"/>
    </location>
</feature>
<dbReference type="PROSITE" id="PS50109">
    <property type="entry name" value="HIS_KIN"/>
    <property type="match status" value="1"/>
</dbReference>
<dbReference type="InterPro" id="IPR036097">
    <property type="entry name" value="HisK_dim/P_sf"/>
</dbReference>
<evidence type="ECO:0000256" key="6">
    <source>
        <dbReference type="ARBA" id="ARBA00022553"/>
    </source>
</evidence>
<evidence type="ECO:0000313" key="18">
    <source>
        <dbReference type="EMBL" id="KAB8138919.1"/>
    </source>
</evidence>
<keyword evidence="19" id="KW-1185">Reference proteome</keyword>
<reference evidence="18 19" key="1">
    <citation type="submission" date="2019-10" db="EMBL/GenBank/DDBJ databases">
        <title>Gracilibacillus sp. nov. isolated from rice seeds.</title>
        <authorList>
            <person name="He S."/>
        </authorList>
    </citation>
    <scope>NUCLEOTIDE SEQUENCE [LARGE SCALE GENOMIC DNA]</scope>
    <source>
        <strain evidence="18 19">TD8</strain>
    </source>
</reference>
<dbReference type="CDD" id="cd00075">
    <property type="entry name" value="HATPase"/>
    <property type="match status" value="1"/>
</dbReference>
<keyword evidence="5" id="KW-1003">Cell membrane</keyword>
<dbReference type="PANTHER" id="PTHR45528:SF1">
    <property type="entry name" value="SENSOR HISTIDINE KINASE CPXA"/>
    <property type="match status" value="1"/>
</dbReference>
<dbReference type="Proteomes" id="UP000480246">
    <property type="component" value="Unassembled WGS sequence"/>
</dbReference>